<dbReference type="Pfam" id="PF01882">
    <property type="entry name" value="DUF58"/>
    <property type="match status" value="1"/>
</dbReference>
<feature type="domain" description="DUF58" evidence="2">
    <location>
        <begin position="207"/>
        <end position="364"/>
    </location>
</feature>
<dbReference type="STRING" id="745820.SAMN04488053_11814"/>
<dbReference type="PANTHER" id="PTHR34351">
    <property type="entry name" value="SLR1927 PROTEIN-RELATED"/>
    <property type="match status" value="1"/>
</dbReference>
<proteinExistence type="predicted"/>
<protein>
    <submittedName>
        <fullName evidence="3">Uncharacterized conserved protein, DUF58 family, contains vWF domain</fullName>
    </submittedName>
</protein>
<name>A0A1H0KIZ9_9BACI</name>
<dbReference type="RefSeq" id="WP_090844339.1">
    <property type="nucleotide sequence ID" value="NZ_FNIL01000018.1"/>
</dbReference>
<keyword evidence="1" id="KW-0812">Transmembrane</keyword>
<sequence length="405" mass="46382">MKALWKWTKLILKVLAAIAVIGGLFSYAMFQGGFVSWFLFYTVMSLFLLLILYALIPLGNFQVERRAGDGAMSAGNELKIEIIIERKWLFPFLYLAVEDVAEDTLTKQLPFQASKMIFYPTMKRRLSYSYIVPELKRGKYYSYGVKLSTSDLFGFVNKEKFVSMPSELLVYPKYHDIEQWEAFEKHETETTMSLQDFIEDRTSIAGAREYVPGDKLTSLDWKATARASKLMTKEFEEYMGQNFLVILNNKVTDSSFAVSDAYEKGIELVTSLVMYAYKEQLQLGFWSFGTEKKKFPVGLAAEQQKEIIAYLAQLRPARSGSFAASLKQAENDVSQGVTLVIISVELTDESLKRLKVLLGRRVRIFFALMDKGKGIDPWEFRRLKELREAGADAYVLSEGHWSKEN</sequence>
<accession>A0A1H0KIZ9</accession>
<dbReference type="OrthoDB" id="140416at2"/>
<dbReference type="InterPro" id="IPR002881">
    <property type="entry name" value="DUF58"/>
</dbReference>
<evidence type="ECO:0000256" key="1">
    <source>
        <dbReference type="SAM" id="Phobius"/>
    </source>
</evidence>
<dbReference type="AlphaFoldDB" id="A0A1H0KIZ9"/>
<keyword evidence="1" id="KW-0472">Membrane</keyword>
<evidence type="ECO:0000313" key="4">
    <source>
        <dbReference type="Proteomes" id="UP000198778"/>
    </source>
</evidence>
<organism evidence="3 4">
    <name type="scientific">Alkalicoccus daliensis</name>
    <dbReference type="NCBI Taxonomy" id="745820"/>
    <lineage>
        <taxon>Bacteria</taxon>
        <taxon>Bacillati</taxon>
        <taxon>Bacillota</taxon>
        <taxon>Bacilli</taxon>
        <taxon>Bacillales</taxon>
        <taxon>Bacillaceae</taxon>
        <taxon>Alkalicoccus</taxon>
    </lineage>
</organism>
<keyword evidence="1" id="KW-1133">Transmembrane helix</keyword>
<evidence type="ECO:0000313" key="3">
    <source>
        <dbReference type="EMBL" id="SDO55721.1"/>
    </source>
</evidence>
<dbReference type="Proteomes" id="UP000198778">
    <property type="component" value="Unassembled WGS sequence"/>
</dbReference>
<feature type="transmembrane region" description="Helical" evidence="1">
    <location>
        <begin position="12"/>
        <end position="30"/>
    </location>
</feature>
<evidence type="ECO:0000259" key="2">
    <source>
        <dbReference type="Pfam" id="PF01882"/>
    </source>
</evidence>
<gene>
    <name evidence="3" type="ORF">SAMN04488053_11814</name>
</gene>
<feature type="transmembrane region" description="Helical" evidence="1">
    <location>
        <begin position="36"/>
        <end position="56"/>
    </location>
</feature>
<dbReference type="PANTHER" id="PTHR34351:SF2">
    <property type="entry name" value="DUF58 DOMAIN-CONTAINING PROTEIN"/>
    <property type="match status" value="1"/>
</dbReference>
<keyword evidence="4" id="KW-1185">Reference proteome</keyword>
<dbReference type="EMBL" id="FNIL01000018">
    <property type="protein sequence ID" value="SDO55721.1"/>
    <property type="molecule type" value="Genomic_DNA"/>
</dbReference>
<reference evidence="4" key="1">
    <citation type="submission" date="2016-10" db="EMBL/GenBank/DDBJ databases">
        <authorList>
            <person name="Varghese N."/>
            <person name="Submissions S."/>
        </authorList>
    </citation>
    <scope>NUCLEOTIDE SEQUENCE [LARGE SCALE GENOMIC DNA]</scope>
    <source>
        <strain evidence="4">CGMCC 1.10369</strain>
    </source>
</reference>